<reference evidence="13 14" key="1">
    <citation type="journal article" date="2024" name="J. Plant Pathol.">
        <title>Sequence and assembly of the genome of Seiridium unicorne, isolate CBS 538.82, causal agent of cypress canker disease.</title>
        <authorList>
            <person name="Scali E."/>
            <person name="Rocca G.D."/>
            <person name="Danti R."/>
            <person name="Garbelotto M."/>
            <person name="Barberini S."/>
            <person name="Baroncelli R."/>
            <person name="Emiliani G."/>
        </authorList>
    </citation>
    <scope>NUCLEOTIDE SEQUENCE [LARGE SCALE GENOMIC DNA]</scope>
    <source>
        <strain evidence="13 14">BM-138-508</strain>
    </source>
</reference>
<keyword evidence="9" id="KW-0811">Translocation</keyword>
<feature type="compositionally biased region" description="Basic and acidic residues" evidence="12">
    <location>
        <begin position="354"/>
        <end position="363"/>
    </location>
</feature>
<dbReference type="InterPro" id="IPR021056">
    <property type="entry name" value="Mt_import_IM_translocase_Tim54"/>
</dbReference>
<evidence type="ECO:0000256" key="8">
    <source>
        <dbReference type="ARBA" id="ARBA00022989"/>
    </source>
</evidence>
<keyword evidence="10" id="KW-0496">Mitochondrion</keyword>
<evidence type="ECO:0000256" key="9">
    <source>
        <dbReference type="ARBA" id="ARBA00023010"/>
    </source>
</evidence>
<evidence type="ECO:0000256" key="2">
    <source>
        <dbReference type="ARBA" id="ARBA00006355"/>
    </source>
</evidence>
<evidence type="ECO:0000256" key="6">
    <source>
        <dbReference type="ARBA" id="ARBA00022792"/>
    </source>
</evidence>
<evidence type="ECO:0000256" key="4">
    <source>
        <dbReference type="ARBA" id="ARBA00022448"/>
    </source>
</evidence>
<evidence type="ECO:0000256" key="12">
    <source>
        <dbReference type="SAM" id="MobiDB-lite"/>
    </source>
</evidence>
<keyword evidence="8" id="KW-1133">Transmembrane helix</keyword>
<keyword evidence="6" id="KW-0999">Mitochondrion inner membrane</keyword>
<keyword evidence="5" id="KW-0812">Transmembrane</keyword>
<protein>
    <recommendedName>
        <fullName evidence="3">Mitochondrial import inner membrane translocase subunit TIM54</fullName>
    </recommendedName>
</protein>
<keyword evidence="14" id="KW-1185">Reference proteome</keyword>
<sequence>MADPKPAAPPNAAPAAPSAAANYKAAAPNPVWRMMGLPNLPKKLPGRNWLIFWAVTATFSGAIIYDKREKKRATARWSKAVSHLGKEHIHNPTQLPRKLTIVLESPPTDGLRPAQDHFTEYVKPILAASGLDWEFIQGRKEGDVRAAVAEKIRRTRRIQEGVPMEESEPTGEEIVRGIRERNATPEYPGINGDLVIGRHAWKEYIRGLHEGWLGPLTPPPVPEVAKIEQPDQPGEGAGDEKKKEEEEKKPERPPQPLPYNTTNDYPTSSLPTQIPSEFSPSTPLQFPHLLGFTNTFIRLGRFLNRRHLADEVGREVAAVCLAHAREYREDTVGEEPEIKTALEHEERDWPKAVWKEEKPKEGAESAPTPAPEKIWTSPIVVDPRLSLRMRRFELLPEDESRARSIVVPEEDVEGWIKGSLRSFWRWAVSPSQPKPYYWADE</sequence>
<evidence type="ECO:0000256" key="1">
    <source>
        <dbReference type="ARBA" id="ARBA00004434"/>
    </source>
</evidence>
<evidence type="ECO:0000313" key="13">
    <source>
        <dbReference type="EMBL" id="KAK9421714.1"/>
    </source>
</evidence>
<comment type="subcellular location">
    <subcellularLocation>
        <location evidence="1">Mitochondrion inner membrane</location>
        <topology evidence="1">Single-pass membrane protein</topology>
    </subcellularLocation>
</comment>
<dbReference type="Pfam" id="PF11711">
    <property type="entry name" value="Tim54"/>
    <property type="match status" value="1"/>
</dbReference>
<comment type="similarity">
    <text evidence="2">Belongs to the TIM54 family.</text>
</comment>
<evidence type="ECO:0000256" key="10">
    <source>
        <dbReference type="ARBA" id="ARBA00023128"/>
    </source>
</evidence>
<evidence type="ECO:0000256" key="11">
    <source>
        <dbReference type="ARBA" id="ARBA00023136"/>
    </source>
</evidence>
<comment type="caution">
    <text evidence="13">The sequence shown here is derived from an EMBL/GenBank/DDBJ whole genome shotgun (WGS) entry which is preliminary data.</text>
</comment>
<keyword evidence="7" id="KW-0653">Protein transport</keyword>
<dbReference type="EMBL" id="JARVKF010000157">
    <property type="protein sequence ID" value="KAK9421714.1"/>
    <property type="molecule type" value="Genomic_DNA"/>
</dbReference>
<evidence type="ECO:0000256" key="7">
    <source>
        <dbReference type="ARBA" id="ARBA00022927"/>
    </source>
</evidence>
<feature type="region of interest" description="Disordered" evidence="12">
    <location>
        <begin position="354"/>
        <end position="373"/>
    </location>
</feature>
<feature type="region of interest" description="Disordered" evidence="12">
    <location>
        <begin position="216"/>
        <end position="272"/>
    </location>
</feature>
<name>A0ABR2V466_9PEZI</name>
<proteinExistence type="inferred from homology"/>
<evidence type="ECO:0000313" key="14">
    <source>
        <dbReference type="Proteomes" id="UP001408356"/>
    </source>
</evidence>
<evidence type="ECO:0000256" key="5">
    <source>
        <dbReference type="ARBA" id="ARBA00022692"/>
    </source>
</evidence>
<feature type="compositionally biased region" description="Polar residues" evidence="12">
    <location>
        <begin position="258"/>
        <end position="272"/>
    </location>
</feature>
<gene>
    <name evidence="13" type="ORF">SUNI508_05315</name>
</gene>
<feature type="compositionally biased region" description="Basic and acidic residues" evidence="12">
    <location>
        <begin position="238"/>
        <end position="252"/>
    </location>
</feature>
<organism evidence="13 14">
    <name type="scientific">Seiridium unicorne</name>
    <dbReference type="NCBI Taxonomy" id="138068"/>
    <lineage>
        <taxon>Eukaryota</taxon>
        <taxon>Fungi</taxon>
        <taxon>Dikarya</taxon>
        <taxon>Ascomycota</taxon>
        <taxon>Pezizomycotina</taxon>
        <taxon>Sordariomycetes</taxon>
        <taxon>Xylariomycetidae</taxon>
        <taxon>Amphisphaeriales</taxon>
        <taxon>Sporocadaceae</taxon>
        <taxon>Seiridium</taxon>
    </lineage>
</organism>
<dbReference type="Proteomes" id="UP001408356">
    <property type="component" value="Unassembled WGS sequence"/>
</dbReference>
<evidence type="ECO:0000256" key="3">
    <source>
        <dbReference type="ARBA" id="ARBA00020796"/>
    </source>
</evidence>
<accession>A0ABR2V466</accession>
<keyword evidence="4" id="KW-0813">Transport</keyword>
<keyword evidence="11" id="KW-0472">Membrane</keyword>